<evidence type="ECO:0000313" key="2">
    <source>
        <dbReference type="EMBL" id="MCZ0702664.1"/>
    </source>
</evidence>
<comment type="caution">
    <text evidence="2">The sequence shown here is derived from an EMBL/GenBank/DDBJ whole genome shotgun (WGS) entry which is preliminary data.</text>
</comment>
<feature type="region of interest" description="Disordered" evidence="1">
    <location>
        <begin position="1"/>
        <end position="25"/>
    </location>
</feature>
<dbReference type="EMBL" id="JAPRAT010000007">
    <property type="protein sequence ID" value="MCZ0702664.1"/>
    <property type="molecule type" value="Genomic_DNA"/>
</dbReference>
<evidence type="ECO:0000313" key="3">
    <source>
        <dbReference type="Proteomes" id="UP001084197"/>
    </source>
</evidence>
<dbReference type="AlphaFoldDB" id="A0A9J6RAI3"/>
<keyword evidence="3" id="KW-1185">Reference proteome</keyword>
<name>A0A9J6RAI3_9BACI</name>
<evidence type="ECO:0000256" key="1">
    <source>
        <dbReference type="SAM" id="MobiDB-lite"/>
    </source>
</evidence>
<organism evidence="2 3">
    <name type="scientific">Natronobacillus azotifigens</name>
    <dbReference type="NCBI Taxonomy" id="472978"/>
    <lineage>
        <taxon>Bacteria</taxon>
        <taxon>Bacillati</taxon>
        <taxon>Bacillota</taxon>
        <taxon>Bacilli</taxon>
        <taxon>Bacillales</taxon>
        <taxon>Bacillaceae</taxon>
        <taxon>Natronobacillus</taxon>
    </lineage>
</organism>
<sequence>MGRDEHRHRKNKTNLPQTPKYEKGYDGVGVDIEMTENPKMQFGVIQHEYEDDHEEDEVK</sequence>
<protein>
    <submittedName>
        <fullName evidence="2">Uncharacterized protein</fullName>
    </submittedName>
</protein>
<proteinExistence type="predicted"/>
<reference evidence="2" key="1">
    <citation type="submission" date="2022-11" db="EMBL/GenBank/DDBJ databases">
        <title>WGS of Natronobacillus azotifigens 24KS-1, an anaerobic diazotrophic haloalkaliphile from soda-rich habitats.</title>
        <authorList>
            <person name="Sorokin D.Y."/>
            <person name="Merkel A.Y."/>
        </authorList>
    </citation>
    <scope>NUCLEOTIDE SEQUENCE</scope>
    <source>
        <strain evidence="2">24KS-1</strain>
    </source>
</reference>
<accession>A0A9J6RAI3</accession>
<dbReference type="Proteomes" id="UP001084197">
    <property type="component" value="Unassembled WGS sequence"/>
</dbReference>
<gene>
    <name evidence="2" type="ORF">OWO01_05485</name>
</gene>
<dbReference type="RefSeq" id="WP_268779429.1">
    <property type="nucleotide sequence ID" value="NZ_JAPRAT010000007.1"/>
</dbReference>
<feature type="compositionally biased region" description="Basic residues" evidence="1">
    <location>
        <begin position="1"/>
        <end position="12"/>
    </location>
</feature>